<accession>A0A1X6YJG4</accession>
<gene>
    <name evidence="2" type="primary">yvaM</name>
    <name evidence="2" type="ORF">ROH8110_00775</name>
</gene>
<dbReference type="SUPFAM" id="SSF53474">
    <property type="entry name" value="alpha/beta-Hydrolases"/>
    <property type="match status" value="1"/>
</dbReference>
<dbReference type="InterPro" id="IPR029058">
    <property type="entry name" value="AB_hydrolase_fold"/>
</dbReference>
<dbReference type="PANTHER" id="PTHR43194:SF2">
    <property type="entry name" value="PEROXISOMAL MEMBRANE PROTEIN LPX1"/>
    <property type="match status" value="1"/>
</dbReference>
<keyword evidence="3" id="KW-1185">Reference proteome</keyword>
<dbReference type="PANTHER" id="PTHR43194">
    <property type="entry name" value="HYDROLASE ALPHA/BETA FOLD FAMILY"/>
    <property type="match status" value="1"/>
</dbReference>
<dbReference type="InterPro" id="IPR000073">
    <property type="entry name" value="AB_hydrolase_1"/>
</dbReference>
<protein>
    <submittedName>
        <fullName evidence="2">AB hydrolase superfamily protein YvaM</fullName>
        <ecNumber evidence="2">3.-.-.-</ecNumber>
    </submittedName>
</protein>
<dbReference type="RefSeq" id="WP_085816391.1">
    <property type="nucleotide sequence ID" value="NZ_FWFU01000001.1"/>
</dbReference>
<organism evidence="2 3">
    <name type="scientific">Roseovarius halotolerans</name>
    <dbReference type="NCBI Taxonomy" id="505353"/>
    <lineage>
        <taxon>Bacteria</taxon>
        <taxon>Pseudomonadati</taxon>
        <taxon>Pseudomonadota</taxon>
        <taxon>Alphaproteobacteria</taxon>
        <taxon>Rhodobacterales</taxon>
        <taxon>Roseobacteraceae</taxon>
        <taxon>Roseovarius</taxon>
    </lineage>
</organism>
<sequence>MSARFDPIIGRYLRLDLGGRPQRLYVEEAGEGIPLLCLHTAGADGRQYRDLMLDERVTSQFRVIAFDMPWHGKSSPPEGWQDEEYRLSTDAYVGMILEISQALELDRPVVLGCSIGGRIVLQLAADHPEKFRGLIGAQGAAWQEPWYDTGWLHRPDVHGGEVCAALISGLIAPGGPEADRHETLWHYMQGGPGVFKGDLWFYRVDGDLRDAIARIDTGRCPLWLMAGEYDFSCRPEDMQATADAIPGCHSIVMERLGHFPMSENYGQFARSLIPVLEEIAGPAPAAHRAAAEHHQS</sequence>
<reference evidence="2 3" key="1">
    <citation type="submission" date="2017-03" db="EMBL/GenBank/DDBJ databases">
        <authorList>
            <person name="Afonso C.L."/>
            <person name="Miller P.J."/>
            <person name="Scott M.A."/>
            <person name="Spackman E."/>
            <person name="Goraichik I."/>
            <person name="Dimitrov K.M."/>
            <person name="Suarez D.L."/>
            <person name="Swayne D.E."/>
        </authorList>
    </citation>
    <scope>NUCLEOTIDE SEQUENCE [LARGE SCALE GENOMIC DNA]</scope>
    <source>
        <strain evidence="2 3">CECT 8110</strain>
    </source>
</reference>
<keyword evidence="2" id="KW-0378">Hydrolase</keyword>
<proteinExistence type="predicted"/>
<dbReference type="AlphaFoldDB" id="A0A1X6YJG4"/>
<evidence type="ECO:0000313" key="2">
    <source>
        <dbReference type="EMBL" id="SLN21504.1"/>
    </source>
</evidence>
<feature type="domain" description="AB hydrolase-1" evidence="1">
    <location>
        <begin position="34"/>
        <end position="143"/>
    </location>
</feature>
<dbReference type="GO" id="GO:0016787">
    <property type="term" value="F:hydrolase activity"/>
    <property type="evidence" value="ECO:0007669"/>
    <property type="project" value="UniProtKB-KW"/>
</dbReference>
<evidence type="ECO:0000259" key="1">
    <source>
        <dbReference type="Pfam" id="PF00561"/>
    </source>
</evidence>
<dbReference type="Proteomes" id="UP000193207">
    <property type="component" value="Unassembled WGS sequence"/>
</dbReference>
<dbReference type="PRINTS" id="PR00111">
    <property type="entry name" value="ABHYDROLASE"/>
</dbReference>
<dbReference type="Pfam" id="PF00561">
    <property type="entry name" value="Abhydrolase_1"/>
    <property type="match status" value="1"/>
</dbReference>
<dbReference type="EC" id="3.-.-.-" evidence="2"/>
<name>A0A1X6YJG4_9RHOB</name>
<dbReference type="InterPro" id="IPR050228">
    <property type="entry name" value="Carboxylesterase_BioH"/>
</dbReference>
<dbReference type="OrthoDB" id="9804723at2"/>
<dbReference type="Gene3D" id="3.40.50.1820">
    <property type="entry name" value="alpha/beta hydrolase"/>
    <property type="match status" value="1"/>
</dbReference>
<dbReference type="EMBL" id="FWFU01000001">
    <property type="protein sequence ID" value="SLN21504.1"/>
    <property type="molecule type" value="Genomic_DNA"/>
</dbReference>
<evidence type="ECO:0000313" key="3">
    <source>
        <dbReference type="Proteomes" id="UP000193207"/>
    </source>
</evidence>